<dbReference type="RefSeq" id="WP_094141297.1">
    <property type="nucleotide sequence ID" value="NZ_FZRA01000014.1"/>
</dbReference>
<gene>
    <name evidence="2" type="ORF">SAMN05216470_2049</name>
</gene>
<dbReference type="AlphaFoldDB" id="A0A239RGN0"/>
<evidence type="ECO:0008006" key="4">
    <source>
        <dbReference type="Google" id="ProtNLM"/>
    </source>
</evidence>
<feature type="coiled-coil region" evidence="1">
    <location>
        <begin position="49"/>
        <end position="76"/>
    </location>
</feature>
<dbReference type="Proteomes" id="UP000214649">
    <property type="component" value="Unassembled WGS sequence"/>
</dbReference>
<evidence type="ECO:0000313" key="3">
    <source>
        <dbReference type="Proteomes" id="UP000214649"/>
    </source>
</evidence>
<evidence type="ECO:0000313" key="2">
    <source>
        <dbReference type="EMBL" id="SNU09834.1"/>
    </source>
</evidence>
<proteinExistence type="predicted"/>
<name>A0A239RGN0_STREI</name>
<protein>
    <recommendedName>
        <fullName evidence="4">Phage protein</fullName>
    </recommendedName>
</protein>
<accession>A0A239RGN0</accession>
<organism evidence="2 3">
    <name type="scientific">Streptococcus equinus</name>
    <name type="common">Streptococcus bovis</name>
    <dbReference type="NCBI Taxonomy" id="1335"/>
    <lineage>
        <taxon>Bacteria</taxon>
        <taxon>Bacillati</taxon>
        <taxon>Bacillota</taxon>
        <taxon>Bacilli</taxon>
        <taxon>Lactobacillales</taxon>
        <taxon>Streptococcaceae</taxon>
        <taxon>Streptococcus</taxon>
    </lineage>
</organism>
<sequence>MNIKELNKASELVQEINYFKWLIKSGEIAIKVLREDGDWSEYSVFPKGLERRERVNKALNSLCEDLKAELKELGVEYE</sequence>
<reference evidence="2 3" key="1">
    <citation type="submission" date="2017-07" db="EMBL/GenBank/DDBJ databases">
        <authorList>
            <person name="Sun Z.S."/>
            <person name="Albrecht U."/>
            <person name="Echele G."/>
            <person name="Lee C.C."/>
        </authorList>
    </citation>
    <scope>NUCLEOTIDE SEQUENCE [LARGE SCALE GENOMIC DNA]</scope>
    <source>
        <strain evidence="2 3">AR3</strain>
    </source>
</reference>
<evidence type="ECO:0000256" key="1">
    <source>
        <dbReference type="SAM" id="Coils"/>
    </source>
</evidence>
<keyword evidence="1" id="KW-0175">Coiled coil</keyword>
<dbReference type="EMBL" id="FZRA01000014">
    <property type="protein sequence ID" value="SNU09834.1"/>
    <property type="molecule type" value="Genomic_DNA"/>
</dbReference>